<dbReference type="EMBL" id="CP090165">
    <property type="protein sequence ID" value="UJO15420.1"/>
    <property type="molecule type" value="Genomic_DNA"/>
</dbReference>
<protein>
    <submittedName>
        <fullName evidence="2">Uncharacterized protein</fullName>
    </submittedName>
</protein>
<proteinExistence type="predicted"/>
<dbReference type="Proteomes" id="UP000756132">
    <property type="component" value="Chromosome 3"/>
</dbReference>
<dbReference type="PANTHER" id="PTHR38111:SF11">
    <property type="entry name" value="TRANSCRIPTION FACTOR DOMAIN-CONTAINING PROTEIN-RELATED"/>
    <property type="match status" value="1"/>
</dbReference>
<feature type="compositionally biased region" description="Polar residues" evidence="1">
    <location>
        <begin position="41"/>
        <end position="50"/>
    </location>
</feature>
<dbReference type="Pfam" id="PF11951">
    <property type="entry name" value="Fungal_trans_2"/>
    <property type="match status" value="1"/>
</dbReference>
<feature type="region of interest" description="Disordered" evidence="1">
    <location>
        <begin position="18"/>
        <end position="59"/>
    </location>
</feature>
<evidence type="ECO:0000313" key="3">
    <source>
        <dbReference type="Proteomes" id="UP000756132"/>
    </source>
</evidence>
<dbReference type="PANTHER" id="PTHR38111">
    <property type="entry name" value="ZN(2)-C6 FUNGAL-TYPE DOMAIN-CONTAINING PROTEIN-RELATED"/>
    <property type="match status" value="1"/>
</dbReference>
<dbReference type="KEGG" id="ffu:CLAFUR5_08536"/>
<reference evidence="2" key="2">
    <citation type="journal article" date="2022" name="Microb. Genom.">
        <title>A chromosome-scale genome assembly of the tomato pathogen Cladosporium fulvum reveals a compartmentalized genome architecture and the presence of a dispensable chromosome.</title>
        <authorList>
            <person name="Zaccaron A.Z."/>
            <person name="Chen L.H."/>
            <person name="Samaras A."/>
            <person name="Stergiopoulos I."/>
        </authorList>
    </citation>
    <scope>NUCLEOTIDE SEQUENCE</scope>
    <source>
        <strain evidence="2">Race5_Kim</strain>
    </source>
</reference>
<dbReference type="InterPro" id="IPR053178">
    <property type="entry name" value="Osmoadaptation_assoc"/>
</dbReference>
<accession>A0A9Q8P6R9</accession>
<reference evidence="2" key="1">
    <citation type="submission" date="2021-12" db="EMBL/GenBank/DDBJ databases">
        <authorList>
            <person name="Zaccaron A."/>
            <person name="Stergiopoulos I."/>
        </authorList>
    </citation>
    <scope>NUCLEOTIDE SEQUENCE</scope>
    <source>
        <strain evidence="2">Race5_Kim</strain>
    </source>
</reference>
<gene>
    <name evidence="2" type="ORF">CLAFUR5_08536</name>
</gene>
<evidence type="ECO:0000313" key="2">
    <source>
        <dbReference type="EMBL" id="UJO15420.1"/>
    </source>
</evidence>
<dbReference type="AlphaFoldDB" id="A0A9Q8P6R9"/>
<dbReference type="InterPro" id="IPR021858">
    <property type="entry name" value="Fun_TF"/>
</dbReference>
<keyword evidence="3" id="KW-1185">Reference proteome</keyword>
<evidence type="ECO:0000256" key="1">
    <source>
        <dbReference type="SAM" id="MobiDB-lite"/>
    </source>
</evidence>
<dbReference type="OrthoDB" id="3525185at2759"/>
<dbReference type="RefSeq" id="XP_047759786.1">
    <property type="nucleotide sequence ID" value="XM_047907684.1"/>
</dbReference>
<organism evidence="2 3">
    <name type="scientific">Passalora fulva</name>
    <name type="common">Tomato leaf mold</name>
    <name type="synonym">Cladosporium fulvum</name>
    <dbReference type="NCBI Taxonomy" id="5499"/>
    <lineage>
        <taxon>Eukaryota</taxon>
        <taxon>Fungi</taxon>
        <taxon>Dikarya</taxon>
        <taxon>Ascomycota</taxon>
        <taxon>Pezizomycotina</taxon>
        <taxon>Dothideomycetes</taxon>
        <taxon>Dothideomycetidae</taxon>
        <taxon>Mycosphaerellales</taxon>
        <taxon>Mycosphaerellaceae</taxon>
        <taxon>Fulvia</taxon>
    </lineage>
</organism>
<sequence length="490" mass="55279">MAEFIQQDLVNDRNTRWRIRSQAAKNSRNRRKPAQNKGQERSTQIANQGTKKVPSPVDSACSIEQSMEAATDEADGDARPGRTAVLARLKSEPNNIHMRRSHLRDALVNTYYSTTVVHMNRHFLDAFHDGAPKGPVFDAARDALSLIHLGTQSQDQQLVVAGQKLHCIALNLLRTELGKAGATHDDRVLGAVHTIAQCEMYSAISGKGKGWQLHMAGLYYIFQHRGPHGFKTPFARAILHNIRQAAITYQLVERRSTFLSSPQWLSAIDYGDSAAVELTRIALRLSAVLEEANQVIREGHSNLVLSRHLLTKMSDLEHNLVEWLSEKVQNLRGWVPPQLVSIKEFRHLEKNISDPKVFPEVFTFTGLPTATSHVYVFVCFLSLWQCLLDVSVAFPHLNIDPTAVAREAEQCADDLCRTLPYISMPEHGFAGVIASTAPLHFASVWFERKKMLPRLQWCNNVRDYMEQTGPTELNLRRPILTWWMLPGAFD</sequence>
<name>A0A9Q8P6R9_PASFU</name>
<dbReference type="GeneID" id="71988414"/>